<dbReference type="STRING" id="1202768.SAMN05216285_0183"/>
<dbReference type="PIRSF" id="PIRSF018671">
    <property type="entry name" value="UCP018671"/>
    <property type="match status" value="1"/>
</dbReference>
<feature type="domain" description="DUF1616" evidence="3">
    <location>
        <begin position="22"/>
        <end position="339"/>
    </location>
</feature>
<feature type="transmembrane region" description="Helical" evidence="2">
    <location>
        <begin position="126"/>
        <end position="149"/>
    </location>
</feature>
<evidence type="ECO:0000256" key="1">
    <source>
        <dbReference type="SAM" id="MobiDB-lite"/>
    </source>
</evidence>
<dbReference type="Proteomes" id="UP000183275">
    <property type="component" value="Unassembled WGS sequence"/>
</dbReference>
<evidence type="ECO:0000313" key="5">
    <source>
        <dbReference type="Proteomes" id="UP000183275"/>
    </source>
</evidence>
<evidence type="ECO:0000313" key="4">
    <source>
        <dbReference type="EMBL" id="SEV81066.1"/>
    </source>
</evidence>
<dbReference type="Pfam" id="PF07760">
    <property type="entry name" value="DUF1616"/>
    <property type="match status" value="1"/>
</dbReference>
<feature type="transmembrane region" description="Helical" evidence="2">
    <location>
        <begin position="185"/>
        <end position="205"/>
    </location>
</feature>
<gene>
    <name evidence="4" type="ORF">SAMN05216285_0183</name>
</gene>
<evidence type="ECO:0000259" key="3">
    <source>
        <dbReference type="Pfam" id="PF07760"/>
    </source>
</evidence>
<organism evidence="4 5">
    <name type="scientific">Natrinema salifodinae</name>
    <dbReference type="NCBI Taxonomy" id="1202768"/>
    <lineage>
        <taxon>Archaea</taxon>
        <taxon>Methanobacteriati</taxon>
        <taxon>Methanobacteriota</taxon>
        <taxon>Stenosarchaea group</taxon>
        <taxon>Halobacteria</taxon>
        <taxon>Halobacteriales</taxon>
        <taxon>Natrialbaceae</taxon>
        <taxon>Natrinema</taxon>
    </lineage>
</organism>
<dbReference type="RefSeq" id="WP_049991019.1">
    <property type="nucleotide sequence ID" value="NZ_FOIS01000001.1"/>
</dbReference>
<sequence length="348" mass="38013">MTADRSSGFRPLGVVPVDLAVIVAVTVLVNVAVFAPVVRTTPLRVPLGILFVFFVPGYVLVATLFPESGRRGADEDASAATRESRSLPSPVGRSAIDGLERAVLSFGLSVAIVPGFALFVNYTSWGIQPVSIVAGTTIVTLLLTVTATVRRLNLPAEERFRLPVRRWSTMLRTESVESTERAETVLTLLLLVSIFLAVGSVGYAVTTSQDGEQFSELYLLGEDGDELSADGYPTEFEQGESRDLVVGVENNEHRTTDYTIIAVEQAVESTDGEPTVTDQRELDRFETRLDHGETWRQDHEVEPTMAGENVRLVWLVYLDDTAPESPSMETAPYHVHVWADVGESNAES</sequence>
<protein>
    <submittedName>
        <fullName evidence="4">Uncharacterized membrane protein</fullName>
    </submittedName>
</protein>
<keyword evidence="2" id="KW-1133">Transmembrane helix</keyword>
<keyword evidence="2" id="KW-0812">Transmembrane</keyword>
<dbReference type="OrthoDB" id="82282at2157"/>
<keyword evidence="5" id="KW-1185">Reference proteome</keyword>
<dbReference type="InterPro" id="IPR014495">
    <property type="entry name" value="UCP018671"/>
</dbReference>
<dbReference type="AlphaFoldDB" id="A0A1I0LYV4"/>
<reference evidence="5" key="1">
    <citation type="submission" date="2016-10" db="EMBL/GenBank/DDBJ databases">
        <authorList>
            <person name="Varghese N."/>
        </authorList>
    </citation>
    <scope>NUCLEOTIDE SEQUENCE [LARGE SCALE GENOMIC DNA]</scope>
    <source>
        <strain evidence="5">CGMCC 1.12284</strain>
    </source>
</reference>
<feature type="transmembrane region" description="Helical" evidence="2">
    <location>
        <begin position="102"/>
        <end position="120"/>
    </location>
</feature>
<feature type="region of interest" description="Disordered" evidence="1">
    <location>
        <begin position="69"/>
        <end position="90"/>
    </location>
</feature>
<dbReference type="EMBL" id="FOIS01000001">
    <property type="protein sequence ID" value="SEV81066.1"/>
    <property type="molecule type" value="Genomic_DNA"/>
</dbReference>
<accession>A0A1I0LYV4</accession>
<name>A0A1I0LYV4_9EURY</name>
<feature type="transmembrane region" description="Helical" evidence="2">
    <location>
        <begin position="47"/>
        <end position="65"/>
    </location>
</feature>
<keyword evidence="2" id="KW-0472">Membrane</keyword>
<evidence type="ECO:0000256" key="2">
    <source>
        <dbReference type="SAM" id="Phobius"/>
    </source>
</evidence>
<proteinExistence type="predicted"/>
<dbReference type="InterPro" id="IPR011674">
    <property type="entry name" value="DUF1616"/>
</dbReference>
<feature type="transmembrane region" description="Helical" evidence="2">
    <location>
        <begin position="12"/>
        <end position="35"/>
    </location>
</feature>
<dbReference type="eggNOG" id="arCOG02884">
    <property type="taxonomic scope" value="Archaea"/>
</dbReference>